<comment type="caution">
    <text evidence="1">The sequence shown here is derived from an EMBL/GenBank/DDBJ whole genome shotgun (WGS) entry which is preliminary data.</text>
</comment>
<keyword evidence="2" id="KW-1185">Reference proteome</keyword>
<proteinExistence type="predicted"/>
<sequence>MDERMSKNKMIRDGDNTMVEIIKQAVQNILEWQCKASDLSRGDSLEVYTQAGKIQTGDTGSKTQQQGGKSWMTQGIVIINPQEITQGFRNTCSTSSPLKIHKLNFSLGISWHKSKGVTRAWSQRMILAHCSQRPTKPDLKICKRMINNYTKEANLH</sequence>
<reference evidence="1 2" key="1">
    <citation type="journal article" date="2012" name="Genome Biol.">
        <title>Sequencing three crocodilian genomes to illuminate the evolution of archosaurs and amniotes.</title>
        <authorList>
            <person name="St John J.A."/>
            <person name="Braun E.L."/>
            <person name="Isberg S.R."/>
            <person name="Miles L.G."/>
            <person name="Chong A.Y."/>
            <person name="Gongora J."/>
            <person name="Dalzell P."/>
            <person name="Moran C."/>
            <person name="Bed'hom B."/>
            <person name="Abzhanov A."/>
            <person name="Burgess S.C."/>
            <person name="Cooksey A.M."/>
            <person name="Castoe T.A."/>
            <person name="Crawford N.G."/>
            <person name="Densmore L.D."/>
            <person name="Drew J.C."/>
            <person name="Edwards S.V."/>
            <person name="Faircloth B.C."/>
            <person name="Fujita M.K."/>
            <person name="Greenwold M.J."/>
            <person name="Hoffmann F.G."/>
            <person name="Howard J.M."/>
            <person name="Iguchi T."/>
            <person name="Janes D.E."/>
            <person name="Khan S.Y."/>
            <person name="Kohno S."/>
            <person name="de Koning A.J."/>
            <person name="Lance S.L."/>
            <person name="McCarthy F.M."/>
            <person name="McCormack J.E."/>
            <person name="Merchant M.E."/>
            <person name="Peterson D.G."/>
            <person name="Pollock D.D."/>
            <person name="Pourmand N."/>
            <person name="Raney B.J."/>
            <person name="Roessler K.A."/>
            <person name="Sanford J.R."/>
            <person name="Sawyer R.H."/>
            <person name="Schmidt C.J."/>
            <person name="Triplett E.W."/>
            <person name="Tuberville T.D."/>
            <person name="Venegas-Anaya M."/>
            <person name="Howard J.T."/>
            <person name="Jarvis E.D."/>
            <person name="Guillette L.J.Jr."/>
            <person name="Glenn T.C."/>
            <person name="Green R.E."/>
            <person name="Ray D.A."/>
        </authorList>
    </citation>
    <scope>NUCLEOTIDE SEQUENCE [LARGE SCALE GENOMIC DNA]</scope>
    <source>
        <strain evidence="1">KSC_2009_1</strain>
    </source>
</reference>
<dbReference type="AlphaFoldDB" id="A0A151P818"/>
<dbReference type="Proteomes" id="UP000050525">
    <property type="component" value="Unassembled WGS sequence"/>
</dbReference>
<accession>A0A151P818</accession>
<organism evidence="1 2">
    <name type="scientific">Alligator mississippiensis</name>
    <name type="common">American alligator</name>
    <dbReference type="NCBI Taxonomy" id="8496"/>
    <lineage>
        <taxon>Eukaryota</taxon>
        <taxon>Metazoa</taxon>
        <taxon>Chordata</taxon>
        <taxon>Craniata</taxon>
        <taxon>Vertebrata</taxon>
        <taxon>Euteleostomi</taxon>
        <taxon>Archelosauria</taxon>
        <taxon>Archosauria</taxon>
        <taxon>Crocodylia</taxon>
        <taxon>Alligatoridae</taxon>
        <taxon>Alligatorinae</taxon>
        <taxon>Alligator</taxon>
    </lineage>
</organism>
<name>A0A151P818_ALLMI</name>
<evidence type="ECO:0000313" key="1">
    <source>
        <dbReference type="EMBL" id="KYO45173.1"/>
    </source>
</evidence>
<evidence type="ECO:0000313" key="2">
    <source>
        <dbReference type="Proteomes" id="UP000050525"/>
    </source>
</evidence>
<dbReference type="EMBL" id="AKHW03000629">
    <property type="protein sequence ID" value="KYO45173.1"/>
    <property type="molecule type" value="Genomic_DNA"/>
</dbReference>
<gene>
    <name evidence="1" type="ORF">Y1Q_0014641</name>
</gene>
<protein>
    <submittedName>
        <fullName evidence="1">Uncharacterized protein</fullName>
    </submittedName>
</protein>